<feature type="compositionally biased region" description="Polar residues" evidence="1">
    <location>
        <begin position="11"/>
        <end position="31"/>
    </location>
</feature>
<dbReference type="PANTHER" id="PTHR13156:SF0">
    <property type="entry name" value="NADH DEHYDROGENASE [UBIQUINONE] IRON-SULFUR PROTEIN 6, MITOCHONDRIAL"/>
    <property type="match status" value="1"/>
</dbReference>
<accession>A0A9P7B8K8</accession>
<dbReference type="GO" id="GO:0006120">
    <property type="term" value="P:mitochondrial electron transport, NADH to ubiquinone"/>
    <property type="evidence" value="ECO:0007669"/>
    <property type="project" value="TreeGrafter"/>
</dbReference>
<dbReference type="FunFam" id="2.60.260.40:FF:000003">
    <property type="entry name" value="NADH dehydrogenase [ubiquinone] iron-sulfur protein 6, mitochondrial"/>
    <property type="match status" value="1"/>
</dbReference>
<gene>
    <name evidence="3" type="ORF">C6P46_001911</name>
</gene>
<dbReference type="EMBL" id="PUHQ01000016">
    <property type="protein sequence ID" value="KAG0664050.1"/>
    <property type="molecule type" value="Genomic_DNA"/>
</dbReference>
<dbReference type="InterPro" id="IPR019401">
    <property type="entry name" value="Znf_CHCC"/>
</dbReference>
<organism evidence="3 4">
    <name type="scientific">Rhodotorula mucilaginosa</name>
    <name type="common">Yeast</name>
    <name type="synonym">Rhodotorula rubra</name>
    <dbReference type="NCBI Taxonomy" id="5537"/>
    <lineage>
        <taxon>Eukaryota</taxon>
        <taxon>Fungi</taxon>
        <taxon>Dikarya</taxon>
        <taxon>Basidiomycota</taxon>
        <taxon>Pucciniomycotina</taxon>
        <taxon>Microbotryomycetes</taxon>
        <taxon>Sporidiobolales</taxon>
        <taxon>Sporidiobolaceae</taxon>
        <taxon>Rhodotorula</taxon>
    </lineage>
</organism>
<evidence type="ECO:0000313" key="4">
    <source>
        <dbReference type="Proteomes" id="UP000777482"/>
    </source>
</evidence>
<dbReference type="PANTHER" id="PTHR13156">
    <property type="entry name" value="NADH-UBIQUINONE OXIDOREDUCTASE 13 KD-A SUBUNIT"/>
    <property type="match status" value="1"/>
</dbReference>
<dbReference type="Gene3D" id="2.60.260.40">
    <property type="entry name" value="q5lls5 like domains"/>
    <property type="match status" value="1"/>
</dbReference>
<dbReference type="Proteomes" id="UP000777482">
    <property type="component" value="Unassembled WGS sequence"/>
</dbReference>
<dbReference type="AlphaFoldDB" id="A0A9P7B8K8"/>
<evidence type="ECO:0000259" key="2">
    <source>
        <dbReference type="Pfam" id="PF10276"/>
    </source>
</evidence>
<reference evidence="3 4" key="1">
    <citation type="submission" date="2020-11" db="EMBL/GenBank/DDBJ databases">
        <title>Kefir isolates.</title>
        <authorList>
            <person name="Marcisauskas S."/>
            <person name="Kim Y."/>
            <person name="Blasche S."/>
        </authorList>
    </citation>
    <scope>NUCLEOTIDE SEQUENCE [LARGE SCALE GENOMIC DNA]</scope>
    <source>
        <strain evidence="3 4">KR</strain>
    </source>
</reference>
<keyword evidence="4" id="KW-1185">Reference proteome</keyword>
<comment type="caution">
    <text evidence="3">The sequence shown here is derived from an EMBL/GenBank/DDBJ whole genome shotgun (WGS) entry which is preliminary data.</text>
</comment>
<feature type="domain" description="Zinc finger CHCC-type" evidence="2">
    <location>
        <begin position="69"/>
        <end position="105"/>
    </location>
</feature>
<proteinExistence type="predicted"/>
<evidence type="ECO:0000256" key="1">
    <source>
        <dbReference type="SAM" id="MobiDB-lite"/>
    </source>
</evidence>
<evidence type="ECO:0000313" key="3">
    <source>
        <dbReference type="EMBL" id="KAG0664050.1"/>
    </source>
</evidence>
<sequence length="127" mass="13724">MPAGAEPHTPPQVSTAQSPNRETTWSKSQAPRSEAMVGPRFEQTSELFQPRPLAAIELIKEEPIRLVEGRVAACDGGGGALGHPRIFINLDKEGPHSCTYCGIRYEKDHHHHGHGHPAGGVDGTFSE</sequence>
<protein>
    <recommendedName>
        <fullName evidence="2">Zinc finger CHCC-type domain-containing protein</fullName>
    </recommendedName>
</protein>
<name>A0A9P7B8K8_RHOMI</name>
<dbReference type="Pfam" id="PF10276">
    <property type="entry name" value="zf-CHCC"/>
    <property type="match status" value="1"/>
</dbReference>
<dbReference type="GO" id="GO:0005739">
    <property type="term" value="C:mitochondrion"/>
    <property type="evidence" value="ECO:0007669"/>
    <property type="project" value="GOC"/>
</dbReference>
<feature type="region of interest" description="Disordered" evidence="1">
    <location>
        <begin position="1"/>
        <end position="45"/>
    </location>
</feature>
<dbReference type="OrthoDB" id="307899at2759"/>